<evidence type="ECO:0000256" key="3">
    <source>
        <dbReference type="ARBA" id="ARBA00023163"/>
    </source>
</evidence>
<dbReference type="Proteomes" id="UP001157069">
    <property type="component" value="Unassembled WGS sequence"/>
</dbReference>
<dbReference type="Gene3D" id="3.30.450.40">
    <property type="match status" value="1"/>
</dbReference>
<dbReference type="InterPro" id="IPR050707">
    <property type="entry name" value="HTH_MetabolicPath_Reg"/>
</dbReference>
<evidence type="ECO:0008006" key="8">
    <source>
        <dbReference type="Google" id="ProtNLM"/>
    </source>
</evidence>
<dbReference type="SUPFAM" id="SSF46785">
    <property type="entry name" value="Winged helix' DNA-binding domain"/>
    <property type="match status" value="1"/>
</dbReference>
<protein>
    <recommendedName>
        <fullName evidence="8">Transcriptional regulator</fullName>
    </recommendedName>
</protein>
<evidence type="ECO:0000256" key="2">
    <source>
        <dbReference type="ARBA" id="ARBA00023125"/>
    </source>
</evidence>
<name>A0ABQ6JPN3_9MICO</name>
<dbReference type="InterPro" id="IPR005471">
    <property type="entry name" value="Tscrpt_reg_IclR_N"/>
</dbReference>
<keyword evidence="2" id="KW-0238">DNA-binding</keyword>
<feature type="domain" description="HTH iclR-type" evidence="4">
    <location>
        <begin position="9"/>
        <end position="70"/>
    </location>
</feature>
<dbReference type="PROSITE" id="PS51077">
    <property type="entry name" value="HTH_ICLR"/>
    <property type="match status" value="1"/>
</dbReference>
<evidence type="ECO:0000259" key="4">
    <source>
        <dbReference type="PROSITE" id="PS51077"/>
    </source>
</evidence>
<comment type="caution">
    <text evidence="6">The sequence shown here is derived from an EMBL/GenBank/DDBJ whole genome shotgun (WGS) entry which is preliminary data.</text>
</comment>
<evidence type="ECO:0000259" key="5">
    <source>
        <dbReference type="PROSITE" id="PS51078"/>
    </source>
</evidence>
<dbReference type="PROSITE" id="PS51078">
    <property type="entry name" value="ICLR_ED"/>
    <property type="match status" value="1"/>
</dbReference>
<sequence>MSGGRGGGDGVLTRALRILRAFDEGEEQHTATSLAARTGLARSTAHRLAVELASLGLLERHPDGGYTIGTGLWELGELAPVSLRLRERALPHLAHLYEVSGENVHLAVLSTTDPALAEALFVGRVTGPHSIPTLSRMGGRHPLHTTGVGKALLATRDDAWLDEFFERTLERETVYSVTDARQLRAELVTARERGYATTRQEMTLGNVSVAAPIPPSAGLPPAAVGVVTHLARADERRLAQLVVAAARAIARELERP</sequence>
<dbReference type="InterPro" id="IPR014757">
    <property type="entry name" value="Tscrpt_reg_IclR_C"/>
</dbReference>
<dbReference type="InterPro" id="IPR029016">
    <property type="entry name" value="GAF-like_dom_sf"/>
</dbReference>
<proteinExistence type="predicted"/>
<evidence type="ECO:0000313" key="6">
    <source>
        <dbReference type="EMBL" id="GMA89707.1"/>
    </source>
</evidence>
<reference evidence="7" key="1">
    <citation type="journal article" date="2019" name="Int. J. Syst. Evol. Microbiol.">
        <title>The Global Catalogue of Microorganisms (GCM) 10K type strain sequencing project: providing services to taxonomists for standard genome sequencing and annotation.</title>
        <authorList>
            <consortium name="The Broad Institute Genomics Platform"/>
            <consortium name="The Broad Institute Genome Sequencing Center for Infectious Disease"/>
            <person name="Wu L."/>
            <person name="Ma J."/>
        </authorList>
    </citation>
    <scope>NUCLEOTIDE SEQUENCE [LARGE SCALE GENOMIC DNA]</scope>
    <source>
        <strain evidence="7">NBRC 108755</strain>
    </source>
</reference>
<dbReference type="SMART" id="SM00346">
    <property type="entry name" value="HTH_ICLR"/>
    <property type="match status" value="1"/>
</dbReference>
<dbReference type="InterPro" id="IPR036390">
    <property type="entry name" value="WH_DNA-bd_sf"/>
</dbReference>
<gene>
    <name evidence="6" type="ORF">GCM10025869_02360</name>
</gene>
<dbReference type="SUPFAM" id="SSF55781">
    <property type="entry name" value="GAF domain-like"/>
    <property type="match status" value="1"/>
</dbReference>
<keyword evidence="1" id="KW-0805">Transcription regulation</keyword>
<dbReference type="PANTHER" id="PTHR30136:SF24">
    <property type="entry name" value="HTH-TYPE TRANSCRIPTIONAL REPRESSOR ALLR"/>
    <property type="match status" value="1"/>
</dbReference>
<dbReference type="Pfam" id="PF09339">
    <property type="entry name" value="HTH_IclR"/>
    <property type="match status" value="1"/>
</dbReference>
<dbReference type="InterPro" id="IPR036388">
    <property type="entry name" value="WH-like_DNA-bd_sf"/>
</dbReference>
<evidence type="ECO:0000313" key="7">
    <source>
        <dbReference type="Proteomes" id="UP001157069"/>
    </source>
</evidence>
<keyword evidence="7" id="KW-1185">Reference proteome</keyword>
<dbReference type="Gene3D" id="1.10.10.10">
    <property type="entry name" value="Winged helix-like DNA-binding domain superfamily/Winged helix DNA-binding domain"/>
    <property type="match status" value="1"/>
</dbReference>
<feature type="domain" description="IclR-ED" evidence="5">
    <location>
        <begin position="71"/>
        <end position="256"/>
    </location>
</feature>
<organism evidence="6 7">
    <name type="scientific">Homoserinibacter gongjuensis</name>
    <dbReference type="NCBI Taxonomy" id="1162968"/>
    <lineage>
        <taxon>Bacteria</taxon>
        <taxon>Bacillati</taxon>
        <taxon>Actinomycetota</taxon>
        <taxon>Actinomycetes</taxon>
        <taxon>Micrococcales</taxon>
        <taxon>Microbacteriaceae</taxon>
        <taxon>Homoserinibacter</taxon>
    </lineage>
</organism>
<evidence type="ECO:0000256" key="1">
    <source>
        <dbReference type="ARBA" id="ARBA00023015"/>
    </source>
</evidence>
<keyword evidence="3" id="KW-0804">Transcription</keyword>
<dbReference type="Pfam" id="PF01614">
    <property type="entry name" value="IclR_C"/>
    <property type="match status" value="1"/>
</dbReference>
<dbReference type="PANTHER" id="PTHR30136">
    <property type="entry name" value="HELIX-TURN-HELIX TRANSCRIPTIONAL REGULATOR, ICLR FAMILY"/>
    <property type="match status" value="1"/>
</dbReference>
<accession>A0ABQ6JPN3</accession>
<dbReference type="EMBL" id="BSVA01000001">
    <property type="protein sequence ID" value="GMA89707.1"/>
    <property type="molecule type" value="Genomic_DNA"/>
</dbReference>
<dbReference type="RefSeq" id="WP_284297111.1">
    <property type="nucleotide sequence ID" value="NZ_BSVA01000001.1"/>
</dbReference>